<evidence type="ECO:0000313" key="1">
    <source>
        <dbReference type="EMBL" id="PSL47791.1"/>
    </source>
</evidence>
<sequence>MNRPILWLFSLLTKRYFKDISHKIHSYADIVKYLTNVATYTHFSSM</sequence>
<keyword evidence="2" id="KW-1185">Reference proteome</keyword>
<organism evidence="1 2">
    <name type="scientific">Chitinophaga niastensis</name>
    <dbReference type="NCBI Taxonomy" id="536980"/>
    <lineage>
        <taxon>Bacteria</taxon>
        <taxon>Pseudomonadati</taxon>
        <taxon>Bacteroidota</taxon>
        <taxon>Chitinophagia</taxon>
        <taxon>Chitinophagales</taxon>
        <taxon>Chitinophagaceae</taxon>
        <taxon>Chitinophaga</taxon>
    </lineage>
</organism>
<protein>
    <submittedName>
        <fullName evidence="1">Uncharacterized protein</fullName>
    </submittedName>
</protein>
<name>A0A2P8HNK4_CHINA</name>
<dbReference type="EMBL" id="PYAW01000002">
    <property type="protein sequence ID" value="PSL47791.1"/>
    <property type="molecule type" value="Genomic_DNA"/>
</dbReference>
<accession>A0A2P8HNK4</accession>
<gene>
    <name evidence="1" type="ORF">CLV51_102651</name>
</gene>
<dbReference type="Proteomes" id="UP000240971">
    <property type="component" value="Unassembled WGS sequence"/>
</dbReference>
<proteinExistence type="predicted"/>
<reference evidence="1 2" key="1">
    <citation type="submission" date="2018-03" db="EMBL/GenBank/DDBJ databases">
        <title>Genomic Encyclopedia of Archaeal and Bacterial Type Strains, Phase II (KMG-II): from individual species to whole genera.</title>
        <authorList>
            <person name="Goeker M."/>
        </authorList>
    </citation>
    <scope>NUCLEOTIDE SEQUENCE [LARGE SCALE GENOMIC DNA]</scope>
    <source>
        <strain evidence="1 2">DSM 24859</strain>
    </source>
</reference>
<dbReference type="AlphaFoldDB" id="A0A2P8HNK4"/>
<comment type="caution">
    <text evidence="1">The sequence shown here is derived from an EMBL/GenBank/DDBJ whole genome shotgun (WGS) entry which is preliminary data.</text>
</comment>
<evidence type="ECO:0000313" key="2">
    <source>
        <dbReference type="Proteomes" id="UP000240971"/>
    </source>
</evidence>